<evidence type="ECO:0000256" key="3">
    <source>
        <dbReference type="SAM" id="MobiDB-lite"/>
    </source>
</evidence>
<evidence type="ECO:0000313" key="4">
    <source>
        <dbReference type="EMBL" id="WDA11772.1"/>
    </source>
</evidence>
<keyword evidence="2" id="KW-0378">Hydrolase</keyword>
<evidence type="ECO:0000256" key="1">
    <source>
        <dbReference type="ARBA" id="ARBA00010702"/>
    </source>
</evidence>
<name>A0ABY7UPJ4_9RHOB</name>
<evidence type="ECO:0000256" key="2">
    <source>
        <dbReference type="ARBA" id="ARBA00022801"/>
    </source>
</evidence>
<dbReference type="InterPro" id="IPR050792">
    <property type="entry name" value="ADP-ribosylglycohydrolase"/>
</dbReference>
<dbReference type="PANTHER" id="PTHR16222:SF24">
    <property type="entry name" value="ADP-RIBOSYLHYDROLASE ARH3"/>
    <property type="match status" value="1"/>
</dbReference>
<dbReference type="InterPro" id="IPR005502">
    <property type="entry name" value="Ribosyl_crysJ1"/>
</dbReference>
<organism evidence="4 5">
    <name type="scientific">Paracoccus marcusii</name>
    <dbReference type="NCBI Taxonomy" id="59779"/>
    <lineage>
        <taxon>Bacteria</taxon>
        <taxon>Pseudomonadati</taxon>
        <taxon>Pseudomonadota</taxon>
        <taxon>Alphaproteobacteria</taxon>
        <taxon>Rhodobacterales</taxon>
        <taxon>Paracoccaceae</taxon>
        <taxon>Paracoccus</taxon>
    </lineage>
</organism>
<dbReference type="RefSeq" id="WP_273742935.1">
    <property type="nucleotide sequence ID" value="NZ_CP117466.1"/>
</dbReference>
<comment type="similarity">
    <text evidence="1">Belongs to the ADP-ribosylglycohydrolase family.</text>
</comment>
<proteinExistence type="inferred from homology"/>
<dbReference type="InterPro" id="IPR036705">
    <property type="entry name" value="Ribosyl_crysJ1_sf"/>
</dbReference>
<dbReference type="PANTHER" id="PTHR16222">
    <property type="entry name" value="ADP-RIBOSYLGLYCOHYDROLASE"/>
    <property type="match status" value="1"/>
</dbReference>
<feature type="region of interest" description="Disordered" evidence="3">
    <location>
        <begin position="447"/>
        <end position="472"/>
    </location>
</feature>
<dbReference type="SUPFAM" id="SSF101478">
    <property type="entry name" value="ADP-ribosylglycohydrolase"/>
    <property type="match status" value="1"/>
</dbReference>
<sequence length="555" mass="59923">MTRHPSETIRLSAEWAAYGDALGFMTELADAERVRYRSGAEYVSATSSWRRKVGGYSGTTFELPAGTYSDDTQLRLATARAIRADGSFDVAAFAKVELTAWSNYALGAGISSKEAAANLARTSATWYSNFFGGKRSAYVKSGGNGAAMRVQPHVWAARDLSKYDEILLDVFRNSICTHGHPRGFVGACFHALSLAFAMRTGSPASLLELAKQAEVLRGLPLLIERDRDIRILWLDAWQKASNRSFTDGVNDAVDEIVQYLDKLSALDGNSLDVAYPDALDLLAAKADQSRGSGTVTAVLAAFASSVADVSDPKRALLVLANALGSDTDSIASMAGAIVGASTTVECSDTIQDISYIRESALRLAKVSAGEKAQSFRYPDLRSWKPERTAIDVVGLIDDALYLNGLGRLEKLASKESKETGNETLGWFRTEFGQTILARSRSEKKVLSPNFSSANANSSNGQDARGARPPGRLADLFTKSEPQVLSRKNQSEVDDGGVSLNELLKRIIADNFDPETVGRALLQQVKEGNGDFVERGVALTATVLTAYEARLKRTSR</sequence>
<protein>
    <submittedName>
        <fullName evidence="4">ADP-ribosylglycohydrolase family protein</fullName>
    </submittedName>
</protein>
<keyword evidence="5" id="KW-1185">Reference proteome</keyword>
<dbReference type="EMBL" id="CP117466">
    <property type="protein sequence ID" value="WDA11772.1"/>
    <property type="molecule type" value="Genomic_DNA"/>
</dbReference>
<dbReference type="Proteomes" id="UP001216899">
    <property type="component" value="Chromosome"/>
</dbReference>
<dbReference type="Pfam" id="PF03747">
    <property type="entry name" value="ADP_ribosyl_GH"/>
    <property type="match status" value="1"/>
</dbReference>
<reference evidence="4 5" key="1">
    <citation type="submission" date="2023-02" db="EMBL/GenBank/DDBJ databases">
        <title>Whole genome sequenc of Paracoccus marcusii MBLB0836.</title>
        <authorList>
            <person name="Seo M.-J."/>
            <person name="Cho E.-S."/>
            <person name="Hwang C.Y."/>
        </authorList>
    </citation>
    <scope>NUCLEOTIDE SEQUENCE [LARGE SCALE GENOMIC DNA]</scope>
    <source>
        <strain evidence="4 5">MBLB0836</strain>
    </source>
</reference>
<accession>A0ABY7UPJ4</accession>
<feature type="compositionally biased region" description="Low complexity" evidence="3">
    <location>
        <begin position="449"/>
        <end position="459"/>
    </location>
</feature>
<gene>
    <name evidence="4" type="ORF">PRL19_10740</name>
</gene>
<dbReference type="Gene3D" id="1.10.4080.10">
    <property type="entry name" value="ADP-ribosylation/Crystallin J1"/>
    <property type="match status" value="1"/>
</dbReference>
<evidence type="ECO:0000313" key="5">
    <source>
        <dbReference type="Proteomes" id="UP001216899"/>
    </source>
</evidence>